<dbReference type="Pfam" id="PF00732">
    <property type="entry name" value="GMC_oxred_N"/>
    <property type="match status" value="1"/>
</dbReference>
<dbReference type="InterPro" id="IPR007867">
    <property type="entry name" value="GMC_OxRtase_C"/>
</dbReference>
<organism evidence="9 10">
    <name type="scientific">Hypsizygus marmoreus</name>
    <name type="common">White beech mushroom</name>
    <name type="synonym">Agaricus marmoreus</name>
    <dbReference type="NCBI Taxonomy" id="39966"/>
    <lineage>
        <taxon>Eukaryota</taxon>
        <taxon>Fungi</taxon>
        <taxon>Dikarya</taxon>
        <taxon>Basidiomycota</taxon>
        <taxon>Agaricomycotina</taxon>
        <taxon>Agaricomycetes</taxon>
        <taxon>Agaricomycetidae</taxon>
        <taxon>Agaricales</taxon>
        <taxon>Tricholomatineae</taxon>
        <taxon>Lyophyllaceae</taxon>
        <taxon>Hypsizygus</taxon>
    </lineage>
</organism>
<keyword evidence="3" id="KW-0285">Flavoprotein</keyword>
<evidence type="ECO:0000313" key="9">
    <source>
        <dbReference type="EMBL" id="RDB17146.1"/>
    </source>
</evidence>
<dbReference type="Gene3D" id="3.30.560.10">
    <property type="entry name" value="Glucose Oxidase, domain 3"/>
    <property type="match status" value="1"/>
</dbReference>
<evidence type="ECO:0000256" key="6">
    <source>
        <dbReference type="PIRSR" id="PIRSR000137-2"/>
    </source>
</evidence>
<feature type="signal peptide" evidence="7">
    <location>
        <begin position="1"/>
        <end position="22"/>
    </location>
</feature>
<evidence type="ECO:0000256" key="4">
    <source>
        <dbReference type="ARBA" id="ARBA00022827"/>
    </source>
</evidence>
<dbReference type="PROSITE" id="PS00624">
    <property type="entry name" value="GMC_OXRED_2"/>
    <property type="match status" value="1"/>
</dbReference>
<protein>
    <submittedName>
        <fullName evidence="9">Pyranose dehydrogenase 3</fullName>
    </submittedName>
</protein>
<gene>
    <name evidence="9" type="primary">pdh3_9</name>
    <name evidence="9" type="ORF">Hypma_001797</name>
</gene>
<comment type="cofactor">
    <cofactor evidence="1 6">
        <name>FAD</name>
        <dbReference type="ChEBI" id="CHEBI:57692"/>
    </cofactor>
</comment>
<comment type="similarity">
    <text evidence="2">Belongs to the GMC oxidoreductase family.</text>
</comment>
<feature type="active site" description="Proton acceptor" evidence="5">
    <location>
        <position position="575"/>
    </location>
</feature>
<comment type="caution">
    <text evidence="9">The sequence shown here is derived from an EMBL/GenBank/DDBJ whole genome shotgun (WGS) entry which is preliminary data.</text>
</comment>
<feature type="chain" id="PRO_5017052107" evidence="7">
    <location>
        <begin position="23"/>
        <end position="595"/>
    </location>
</feature>
<feature type="domain" description="Glucose-methanol-choline oxidoreductase N-terminal" evidence="8">
    <location>
        <begin position="308"/>
        <end position="322"/>
    </location>
</feature>
<name>A0A369JE62_HYPMA</name>
<evidence type="ECO:0000256" key="2">
    <source>
        <dbReference type="ARBA" id="ARBA00010790"/>
    </source>
</evidence>
<dbReference type="Pfam" id="PF05199">
    <property type="entry name" value="GMC_oxred_C"/>
    <property type="match status" value="1"/>
</dbReference>
<dbReference type="GO" id="GO:0016614">
    <property type="term" value="F:oxidoreductase activity, acting on CH-OH group of donors"/>
    <property type="evidence" value="ECO:0007669"/>
    <property type="project" value="InterPro"/>
</dbReference>
<dbReference type="PANTHER" id="PTHR11552">
    <property type="entry name" value="GLUCOSE-METHANOL-CHOLINE GMC OXIDOREDUCTASE"/>
    <property type="match status" value="1"/>
</dbReference>
<evidence type="ECO:0000256" key="7">
    <source>
        <dbReference type="SAM" id="SignalP"/>
    </source>
</evidence>
<dbReference type="InterPro" id="IPR000172">
    <property type="entry name" value="GMC_OxRdtase_N"/>
</dbReference>
<dbReference type="STRING" id="39966.A0A369JE62"/>
<keyword evidence="4 6" id="KW-0274">FAD</keyword>
<dbReference type="GO" id="GO:0050660">
    <property type="term" value="F:flavin adenine dinucleotide binding"/>
    <property type="evidence" value="ECO:0007669"/>
    <property type="project" value="InterPro"/>
</dbReference>
<dbReference type="PANTHER" id="PTHR11552:SF147">
    <property type="entry name" value="CHOLINE DEHYDROGENASE, MITOCHONDRIAL"/>
    <property type="match status" value="1"/>
</dbReference>
<dbReference type="InterPro" id="IPR036188">
    <property type="entry name" value="FAD/NAD-bd_sf"/>
</dbReference>
<reference evidence="9" key="1">
    <citation type="submission" date="2018-04" db="EMBL/GenBank/DDBJ databases">
        <title>Whole genome sequencing of Hypsizygus marmoreus.</title>
        <authorList>
            <person name="Choi I.-G."/>
            <person name="Min B."/>
            <person name="Kim J.-G."/>
            <person name="Kim S."/>
            <person name="Oh Y.-L."/>
            <person name="Kong W.-S."/>
            <person name="Park H."/>
            <person name="Jeong J."/>
            <person name="Song E.-S."/>
        </authorList>
    </citation>
    <scope>NUCLEOTIDE SEQUENCE [LARGE SCALE GENOMIC DNA]</scope>
    <source>
        <strain evidence="9">51987-8</strain>
    </source>
</reference>
<dbReference type="Proteomes" id="UP000076154">
    <property type="component" value="Unassembled WGS sequence"/>
</dbReference>
<feature type="binding site" evidence="6">
    <location>
        <position position="116"/>
    </location>
    <ligand>
        <name>FAD</name>
        <dbReference type="ChEBI" id="CHEBI:57692"/>
    </ligand>
</feature>
<accession>A0A369JE62</accession>
<evidence type="ECO:0000256" key="5">
    <source>
        <dbReference type="PIRSR" id="PIRSR000137-1"/>
    </source>
</evidence>
<dbReference type="SUPFAM" id="SSF51905">
    <property type="entry name" value="FAD/NAD(P)-binding domain"/>
    <property type="match status" value="1"/>
</dbReference>
<sequence>MSCLPRMMRFWALVSLSVFAAGAIVEQVEDLPRAKYDFIVVGGGTAGNVVANRLSENPKYNVLVLEAGASHEGIEDLEIPFYCPRLTPYTEWDWNYTTTPQAALNDRTFPFQRGYVLGGSSSVNTMTYTRGSSDDYDRYARVTGDSGWSWKNVQKYLRRNERWTLPADNHNITGQFEPSAHGYNGVMSICLPGYPQTSDDLILNATATFPDEFPYNKDLNSGNPLGIGWCPSSINNGSRDSSATSYLGPKYIKRRNLDVLLHAHVTRVLQTGTSDGKRSFRTVEFADSRTRAPRKLLKARKEVILSAGPVGSPFILLHSGIGDSADLSRVGIKPIVHLPSVGRNLSDHAVAPVFWLVNATNTLENWVRDPVFAANALAEWRAMRTGPFVDIPFNQVGYIRVGDKATLKKYGDPSAGPHAPHVELVINNGIAGKTVPPTGNYFIIGTVVVSPSARGSIVLNSSDPFVHPEVNPEYLNSELDMYLMREGIRKAMRLAEGPALKAYLGGPPLYNPTTDAEMDVYIRSNGTNLHHPVGTASMSAKSAPYGVVDPDLRVKGVSGLRVVDSSVFPFIPSAHTMAATYVVGERGADLINQAW</sequence>
<keyword evidence="10" id="KW-1185">Reference proteome</keyword>
<evidence type="ECO:0000256" key="1">
    <source>
        <dbReference type="ARBA" id="ARBA00001974"/>
    </source>
</evidence>
<dbReference type="OrthoDB" id="269227at2759"/>
<feature type="binding site" evidence="6">
    <location>
        <position position="265"/>
    </location>
    <ligand>
        <name>FAD</name>
        <dbReference type="ChEBI" id="CHEBI:57692"/>
    </ligand>
</feature>
<dbReference type="InParanoid" id="A0A369JE62"/>
<dbReference type="PIRSF" id="PIRSF000137">
    <property type="entry name" value="Alcohol_oxidase"/>
    <property type="match status" value="1"/>
</dbReference>
<dbReference type="InterPro" id="IPR012132">
    <property type="entry name" value="GMC_OxRdtase"/>
</dbReference>
<dbReference type="EMBL" id="LUEZ02000113">
    <property type="protein sequence ID" value="RDB17146.1"/>
    <property type="molecule type" value="Genomic_DNA"/>
</dbReference>
<keyword evidence="7" id="KW-0732">Signal</keyword>
<feature type="active site" description="Proton donor" evidence="5">
    <location>
        <position position="531"/>
    </location>
</feature>
<dbReference type="AlphaFoldDB" id="A0A369JE62"/>
<evidence type="ECO:0000256" key="3">
    <source>
        <dbReference type="ARBA" id="ARBA00022630"/>
    </source>
</evidence>
<dbReference type="Gene3D" id="3.50.50.60">
    <property type="entry name" value="FAD/NAD(P)-binding domain"/>
    <property type="match status" value="1"/>
</dbReference>
<dbReference type="SUPFAM" id="SSF54373">
    <property type="entry name" value="FAD-linked reductases, C-terminal domain"/>
    <property type="match status" value="1"/>
</dbReference>
<proteinExistence type="inferred from homology"/>
<evidence type="ECO:0000259" key="8">
    <source>
        <dbReference type="PROSITE" id="PS00624"/>
    </source>
</evidence>
<evidence type="ECO:0000313" key="10">
    <source>
        <dbReference type="Proteomes" id="UP000076154"/>
    </source>
</evidence>